<evidence type="ECO:0000259" key="3">
    <source>
        <dbReference type="PROSITE" id="PS51186"/>
    </source>
</evidence>
<evidence type="ECO:0000256" key="1">
    <source>
        <dbReference type="ARBA" id="ARBA00022679"/>
    </source>
</evidence>
<dbReference type="Gene3D" id="3.40.630.30">
    <property type="match status" value="1"/>
</dbReference>
<keyword evidence="2" id="KW-0012">Acyltransferase</keyword>
<evidence type="ECO:0000313" key="5">
    <source>
        <dbReference type="Proteomes" id="UP000348942"/>
    </source>
</evidence>
<dbReference type="InterPro" id="IPR016181">
    <property type="entry name" value="Acyl_CoA_acyltransferase"/>
</dbReference>
<dbReference type="RefSeq" id="WP_153448520.1">
    <property type="nucleotide sequence ID" value="NZ_CP045700.1"/>
</dbReference>
<sequence>MNINQSSDNLSTTQLANQAFDIKLTDAHISKIPDQVWPQIEQIQEQAYRDDLAENIDILKIKSDVSPETCFVCMDDEEQVLGYVLAHPWESSVPPCINQDISERGELVSLEEASTLYLHDLAISPDARGAGIAQALVENLLKHAQRWNIDKISLVAVQGMASFWGNYGFNSVKSNATDSYGDDAQMMVIQLPL</sequence>
<protein>
    <submittedName>
        <fullName evidence="4">GNAT family N-acetyltransferase</fullName>
    </submittedName>
</protein>
<evidence type="ECO:0000313" key="4">
    <source>
        <dbReference type="EMBL" id="QGA66387.1"/>
    </source>
</evidence>
<dbReference type="SUPFAM" id="SSF55729">
    <property type="entry name" value="Acyl-CoA N-acyltransferases (Nat)"/>
    <property type="match status" value="1"/>
</dbReference>
<proteinExistence type="predicted"/>
<dbReference type="PANTHER" id="PTHR43877">
    <property type="entry name" value="AMINOALKYLPHOSPHONATE N-ACETYLTRANSFERASE-RELATED-RELATED"/>
    <property type="match status" value="1"/>
</dbReference>
<keyword evidence="5" id="KW-1185">Reference proteome</keyword>
<reference evidence="4 5" key="1">
    <citation type="submission" date="2019-10" db="EMBL/GenBank/DDBJ databases">
        <title>Vibrio sp. nov., isolated from Coralline algae surface.</title>
        <authorList>
            <person name="Geng Y."/>
            <person name="Zhang X."/>
        </authorList>
    </citation>
    <scope>NUCLEOTIDE SEQUENCE [LARGE SCALE GENOMIC DNA]</scope>
    <source>
        <strain evidence="4 5">SM1977</strain>
    </source>
</reference>
<gene>
    <name evidence="4" type="ORF">GFB47_13220</name>
</gene>
<dbReference type="InterPro" id="IPR000182">
    <property type="entry name" value="GNAT_dom"/>
</dbReference>
<evidence type="ECO:0000256" key="2">
    <source>
        <dbReference type="ARBA" id="ARBA00023315"/>
    </source>
</evidence>
<dbReference type="PROSITE" id="PS51186">
    <property type="entry name" value="GNAT"/>
    <property type="match status" value="1"/>
</dbReference>
<organism evidence="4 5">
    <name type="scientific">Vibrio algicola</name>
    <dbReference type="NCBI Taxonomy" id="2662262"/>
    <lineage>
        <taxon>Bacteria</taxon>
        <taxon>Pseudomonadati</taxon>
        <taxon>Pseudomonadota</taxon>
        <taxon>Gammaproteobacteria</taxon>
        <taxon>Vibrionales</taxon>
        <taxon>Vibrionaceae</taxon>
        <taxon>Vibrio</taxon>
    </lineage>
</organism>
<name>A0A5Q0TMV2_9VIBR</name>
<dbReference type="Proteomes" id="UP000348942">
    <property type="component" value="Chromosome 2"/>
</dbReference>
<dbReference type="Pfam" id="PF00583">
    <property type="entry name" value="Acetyltransf_1"/>
    <property type="match status" value="1"/>
</dbReference>
<dbReference type="AlphaFoldDB" id="A0A5Q0TMV2"/>
<dbReference type="InterPro" id="IPR050832">
    <property type="entry name" value="Bact_Acetyltransf"/>
</dbReference>
<dbReference type="CDD" id="cd04301">
    <property type="entry name" value="NAT_SF"/>
    <property type="match status" value="1"/>
</dbReference>
<dbReference type="EMBL" id="CP045700">
    <property type="protein sequence ID" value="QGA66387.1"/>
    <property type="molecule type" value="Genomic_DNA"/>
</dbReference>
<dbReference type="GO" id="GO:0016747">
    <property type="term" value="F:acyltransferase activity, transferring groups other than amino-acyl groups"/>
    <property type="evidence" value="ECO:0007669"/>
    <property type="project" value="InterPro"/>
</dbReference>
<accession>A0A5Q0TMV2</accession>
<keyword evidence="1 4" id="KW-0808">Transferase</keyword>
<feature type="domain" description="N-acetyltransferase" evidence="3">
    <location>
        <begin position="27"/>
        <end position="192"/>
    </location>
</feature>